<dbReference type="Proteomes" id="UP000249725">
    <property type="component" value="Unassembled WGS sequence"/>
</dbReference>
<dbReference type="EMBL" id="QFYR01000004">
    <property type="protein sequence ID" value="RAK51263.1"/>
    <property type="molecule type" value="Genomic_DNA"/>
</dbReference>
<feature type="region of interest" description="Disordered" evidence="1">
    <location>
        <begin position="150"/>
        <end position="174"/>
    </location>
</feature>
<organism evidence="2 3">
    <name type="scientific">Phenylobacterium deserti</name>
    <dbReference type="NCBI Taxonomy" id="1914756"/>
    <lineage>
        <taxon>Bacteria</taxon>
        <taxon>Pseudomonadati</taxon>
        <taxon>Pseudomonadota</taxon>
        <taxon>Alphaproteobacteria</taxon>
        <taxon>Caulobacterales</taxon>
        <taxon>Caulobacteraceae</taxon>
        <taxon>Phenylobacterium</taxon>
    </lineage>
</organism>
<dbReference type="RefSeq" id="WP_111515798.1">
    <property type="nucleotide sequence ID" value="NZ_QFYR01000004.1"/>
</dbReference>
<evidence type="ECO:0000313" key="3">
    <source>
        <dbReference type="Proteomes" id="UP000249725"/>
    </source>
</evidence>
<gene>
    <name evidence="2" type="ORF">DJ018_15050</name>
</gene>
<protein>
    <submittedName>
        <fullName evidence="2">Uncharacterized protein</fullName>
    </submittedName>
</protein>
<reference evidence="3" key="1">
    <citation type="submission" date="2018-05" db="EMBL/GenBank/DDBJ databases">
        <authorList>
            <person name="Li X."/>
        </authorList>
    </citation>
    <scope>NUCLEOTIDE SEQUENCE [LARGE SCALE GENOMIC DNA]</scope>
    <source>
        <strain evidence="3">YIM 73061</strain>
    </source>
</reference>
<name>A0A328A999_9CAUL</name>
<proteinExistence type="predicted"/>
<keyword evidence="3" id="KW-1185">Reference proteome</keyword>
<comment type="caution">
    <text evidence="2">The sequence shown here is derived from an EMBL/GenBank/DDBJ whole genome shotgun (WGS) entry which is preliminary data.</text>
</comment>
<sequence>MKGKALYSGAGLAVVAGLLMGAAMKPDLGVARPNGPQIFGEWPAGGPTGPFDTDALAFAAYASKIPDYVLGTDWRQAVAMPVAYQAEAYQPEEPASDYPEYAEAEYTAQSYDYSRPAWEEPAREAPSYPSMAGGVAYGQPVAQDAVAVQVLDEPAPTFDPDAPPEATGDTSVSG</sequence>
<dbReference type="AlphaFoldDB" id="A0A328A999"/>
<evidence type="ECO:0000256" key="1">
    <source>
        <dbReference type="SAM" id="MobiDB-lite"/>
    </source>
</evidence>
<evidence type="ECO:0000313" key="2">
    <source>
        <dbReference type="EMBL" id="RAK51263.1"/>
    </source>
</evidence>
<accession>A0A328A999</accession>
<dbReference type="OrthoDB" id="7190219at2"/>